<sequence>MDNKKNSKSDPQVKLEEARARFKESLKRVSDNLSKENTLILSLVAGIAIGLFLYSLRWIFSKLARMGFFYYLLKQVGKWVWKNIQKEFKRDQPVKDWSSKNDSPGNKNPPPKESKE</sequence>
<dbReference type="EMBL" id="CP065956">
    <property type="protein sequence ID" value="QSR87295.1"/>
    <property type="molecule type" value="Genomic_DNA"/>
</dbReference>
<protein>
    <submittedName>
        <fullName evidence="3">Uncharacterized protein</fullName>
    </submittedName>
</protein>
<feature type="transmembrane region" description="Helical" evidence="2">
    <location>
        <begin position="39"/>
        <end position="60"/>
    </location>
</feature>
<evidence type="ECO:0000256" key="2">
    <source>
        <dbReference type="SAM" id="Phobius"/>
    </source>
</evidence>
<gene>
    <name evidence="3" type="ORF">EM20IM_02895</name>
</gene>
<evidence type="ECO:0000313" key="4">
    <source>
        <dbReference type="Proteomes" id="UP000663088"/>
    </source>
</evidence>
<keyword evidence="2" id="KW-1133">Transmembrane helix</keyword>
<evidence type="ECO:0000313" key="3">
    <source>
        <dbReference type="EMBL" id="QSR87295.1"/>
    </source>
</evidence>
<proteinExistence type="predicted"/>
<keyword evidence="2" id="KW-0812">Transmembrane</keyword>
<organism evidence="3 4">
    <name type="scientific">Candidatus Methylacidiphilum infernorum</name>
    <dbReference type="NCBI Taxonomy" id="511746"/>
    <lineage>
        <taxon>Bacteria</taxon>
        <taxon>Pseudomonadati</taxon>
        <taxon>Verrucomicrobiota</taxon>
        <taxon>Methylacidiphilae</taxon>
        <taxon>Methylacidiphilales</taxon>
        <taxon>Methylacidiphilaceae</taxon>
        <taxon>Methylacidiphilum (ex Ratnadevi et al. 2023)</taxon>
    </lineage>
</organism>
<keyword evidence="4" id="KW-1185">Reference proteome</keyword>
<feature type="region of interest" description="Disordered" evidence="1">
    <location>
        <begin position="90"/>
        <end position="116"/>
    </location>
</feature>
<feature type="compositionally biased region" description="Basic and acidic residues" evidence="1">
    <location>
        <begin position="90"/>
        <end position="99"/>
    </location>
</feature>
<accession>A0ABX7PWU2</accession>
<reference evidence="3 4" key="1">
    <citation type="submission" date="2020-12" db="EMBL/GenBank/DDBJ databases">
        <authorList>
            <person name="Awala S.I."/>
            <person name="Gwak J.-H."/>
            <person name="Kim S.-J."/>
            <person name="Rhee S.-K."/>
        </authorList>
    </citation>
    <scope>NUCLEOTIDE SEQUENCE [LARGE SCALE GENOMIC DNA]</scope>
    <source>
        <strain evidence="3 4">IT5</strain>
    </source>
</reference>
<evidence type="ECO:0000256" key="1">
    <source>
        <dbReference type="SAM" id="MobiDB-lite"/>
    </source>
</evidence>
<dbReference type="RefSeq" id="WP_206847743.1">
    <property type="nucleotide sequence ID" value="NZ_CP065956.1"/>
</dbReference>
<keyword evidence="2" id="KW-0472">Membrane</keyword>
<name>A0ABX7PWU2_9BACT</name>
<dbReference type="Proteomes" id="UP000663088">
    <property type="component" value="Chromosome"/>
</dbReference>